<sequence>MTIDDNTIIYVNLQIDVYGGCVELLSKEVTGADALRMFAEASSDPRQMKEDVATLLATETQGDVLLLGYSAPGLRGPNGTVAFAREHAIDAAEKYFGFSPVEVRAALQPANVTALIDERERGMARLQDEYPELAEFYEAFVEAMDDIKENPPDEMKREMALTRGPLH</sequence>
<dbReference type="OrthoDB" id="9128844at2"/>
<evidence type="ECO:0000313" key="3">
    <source>
        <dbReference type="Proteomes" id="UP000027439"/>
    </source>
</evidence>
<reference evidence="2 3" key="2">
    <citation type="submission" date="2014-03" db="EMBL/GenBank/DDBJ databases">
        <title>Draft Genome Sequences of Four Burkholderia Strains.</title>
        <authorList>
            <person name="Liu X.Y."/>
            <person name="Li C.X."/>
            <person name="Xu J.H."/>
        </authorList>
    </citation>
    <scope>NUCLEOTIDE SEQUENCE [LARGE SCALE GENOMIC DNA]</scope>
    <source>
        <strain evidence="2 3">R27</strain>
    </source>
</reference>
<reference evidence="4" key="3">
    <citation type="journal article" date="2019" name="Int. J. Syst. Evol. Microbiol.">
        <title>The Global Catalogue of Microorganisms (GCM) 10K type strain sequencing project: providing services to taxonomists for standard genome sequencing and annotation.</title>
        <authorList>
            <consortium name="The Broad Institute Genomics Platform"/>
            <consortium name="The Broad Institute Genome Sequencing Center for Infectious Disease"/>
            <person name="Wu L."/>
            <person name="Ma J."/>
        </authorList>
    </citation>
    <scope>NUCLEOTIDE SEQUENCE [LARGE SCALE GENOMIC DNA]</scope>
    <source>
        <strain evidence="4">CGMCC 1.11013</strain>
    </source>
</reference>
<dbReference type="RefSeq" id="WP_035970406.1">
    <property type="nucleotide sequence ID" value="NZ_BMEG01000018.1"/>
</dbReference>
<reference evidence="1" key="1">
    <citation type="journal article" date="2014" name="Int. J. Syst. Evol. Microbiol.">
        <title>Complete genome of a new Firmicutes species belonging to the dominant human colonic microbiota ('Ruminococcus bicirculans') reveals two chromosomes and a selective capacity to utilize plant glucans.</title>
        <authorList>
            <consortium name="NISC Comparative Sequencing Program"/>
            <person name="Wegmann U."/>
            <person name="Louis P."/>
            <person name="Goesmann A."/>
            <person name="Henrissat B."/>
            <person name="Duncan S.H."/>
            <person name="Flint H.J."/>
        </authorList>
    </citation>
    <scope>NUCLEOTIDE SEQUENCE</scope>
    <source>
        <strain evidence="1">CGMCC 1.11013</strain>
    </source>
</reference>
<evidence type="ECO:0000313" key="4">
    <source>
        <dbReference type="Proteomes" id="UP000597138"/>
    </source>
</evidence>
<gene>
    <name evidence="2" type="ORF">BG57_28390</name>
    <name evidence="1" type="ORF">GCM10010985_59820</name>
</gene>
<keyword evidence="4" id="KW-1185">Reference proteome</keyword>
<dbReference type="AlphaFoldDB" id="A0A069NER9"/>
<name>A0A069NER9_9BURK</name>
<dbReference type="Proteomes" id="UP000597138">
    <property type="component" value="Unassembled WGS sequence"/>
</dbReference>
<comment type="caution">
    <text evidence="2">The sequence shown here is derived from an EMBL/GenBank/DDBJ whole genome shotgun (WGS) entry which is preliminary data.</text>
</comment>
<organism evidence="2 3">
    <name type="scientific">Caballeronia grimmiae</name>
    <dbReference type="NCBI Taxonomy" id="1071679"/>
    <lineage>
        <taxon>Bacteria</taxon>
        <taxon>Pseudomonadati</taxon>
        <taxon>Pseudomonadota</taxon>
        <taxon>Betaproteobacteria</taxon>
        <taxon>Burkholderiales</taxon>
        <taxon>Burkholderiaceae</taxon>
        <taxon>Caballeronia</taxon>
    </lineage>
</organism>
<accession>A0A069NER9</accession>
<reference evidence="1" key="4">
    <citation type="submission" date="2024-05" db="EMBL/GenBank/DDBJ databases">
        <authorList>
            <person name="Sun Q."/>
            <person name="Zhou Y."/>
        </authorList>
    </citation>
    <scope>NUCLEOTIDE SEQUENCE</scope>
    <source>
        <strain evidence="1">CGMCC 1.11013</strain>
    </source>
</reference>
<dbReference type="EMBL" id="BMEG01000018">
    <property type="protein sequence ID" value="GGD97090.1"/>
    <property type="molecule type" value="Genomic_DNA"/>
</dbReference>
<evidence type="ECO:0000313" key="1">
    <source>
        <dbReference type="EMBL" id="GGD97090.1"/>
    </source>
</evidence>
<evidence type="ECO:0000313" key="2">
    <source>
        <dbReference type="EMBL" id="KDR26139.1"/>
    </source>
</evidence>
<protein>
    <submittedName>
        <fullName evidence="2">Uncharacterized protein</fullName>
    </submittedName>
</protein>
<dbReference type="EMBL" id="JFHE01000060">
    <property type="protein sequence ID" value="KDR26139.1"/>
    <property type="molecule type" value="Genomic_DNA"/>
</dbReference>
<dbReference type="Proteomes" id="UP000027439">
    <property type="component" value="Unassembled WGS sequence"/>
</dbReference>
<proteinExistence type="predicted"/>
<dbReference type="STRING" id="1071679.BG57_28390"/>